<dbReference type="EMBL" id="KB445638">
    <property type="protein sequence ID" value="EMD68442.1"/>
    <property type="molecule type" value="Genomic_DNA"/>
</dbReference>
<evidence type="ECO:0000259" key="1">
    <source>
        <dbReference type="Pfam" id="PF25534"/>
    </source>
</evidence>
<dbReference type="Pfam" id="PF25534">
    <property type="entry name" value="DUF7918"/>
    <property type="match status" value="1"/>
</dbReference>
<reference evidence="2 3" key="1">
    <citation type="journal article" date="2012" name="PLoS Pathog.">
        <title>Diverse lifestyles and strategies of plant pathogenesis encoded in the genomes of eighteen Dothideomycetes fungi.</title>
        <authorList>
            <person name="Ohm R.A."/>
            <person name="Feau N."/>
            <person name="Henrissat B."/>
            <person name="Schoch C.L."/>
            <person name="Horwitz B.A."/>
            <person name="Barry K.W."/>
            <person name="Condon B.J."/>
            <person name="Copeland A.C."/>
            <person name="Dhillon B."/>
            <person name="Glaser F."/>
            <person name="Hesse C.N."/>
            <person name="Kosti I."/>
            <person name="LaButti K."/>
            <person name="Lindquist E.A."/>
            <person name="Lucas S."/>
            <person name="Salamov A.A."/>
            <person name="Bradshaw R.E."/>
            <person name="Ciuffetti L."/>
            <person name="Hamelin R.C."/>
            <person name="Kema G.H.J."/>
            <person name="Lawrence C."/>
            <person name="Scott J.A."/>
            <person name="Spatafora J.W."/>
            <person name="Turgeon B.G."/>
            <person name="de Wit P.J.G.M."/>
            <person name="Zhong S."/>
            <person name="Goodwin S.B."/>
            <person name="Grigoriev I.V."/>
        </authorList>
    </citation>
    <scope>NUCLEOTIDE SEQUENCE [LARGE SCALE GENOMIC DNA]</scope>
    <source>
        <strain evidence="3">ND90Pr / ATCC 201652</strain>
    </source>
</reference>
<dbReference type="OMA" id="PTIHEYD"/>
<organism evidence="2 3">
    <name type="scientific">Cochliobolus sativus (strain ND90Pr / ATCC 201652)</name>
    <name type="common">Common root rot and spot blotch fungus</name>
    <name type="synonym">Bipolaris sorokiniana</name>
    <dbReference type="NCBI Taxonomy" id="665912"/>
    <lineage>
        <taxon>Eukaryota</taxon>
        <taxon>Fungi</taxon>
        <taxon>Dikarya</taxon>
        <taxon>Ascomycota</taxon>
        <taxon>Pezizomycotina</taxon>
        <taxon>Dothideomycetes</taxon>
        <taxon>Pleosporomycetidae</taxon>
        <taxon>Pleosporales</taxon>
        <taxon>Pleosporineae</taxon>
        <taxon>Pleosporaceae</taxon>
        <taxon>Bipolaris</taxon>
    </lineage>
</organism>
<evidence type="ECO:0000313" key="2">
    <source>
        <dbReference type="EMBL" id="EMD68442.1"/>
    </source>
</evidence>
<dbReference type="RefSeq" id="XP_007696048.1">
    <property type="nucleotide sequence ID" value="XM_007697858.1"/>
</dbReference>
<gene>
    <name evidence="2" type="ORF">COCSADRAFT_178268</name>
</gene>
<dbReference type="KEGG" id="bsc:COCSADRAFT_178268"/>
<dbReference type="PANTHER" id="PTHR36223">
    <property type="entry name" value="BETA-LACTAMASE-TYPE TRANSPEPTIDASE FOLD DOMAIN CONTAINING PROTEIN"/>
    <property type="match status" value="1"/>
</dbReference>
<sequence length="299" mass="33310">MAPSIAYPGLYAEVTVDGCRLTEYDDGEDARSKTKTVYIQSEAGEQFGVQYFIPPNLFKEYGIKAEVSIDGVSMRKYIHDTYVGRLHGVSRYACASSAHVGNLFIGQRFRFATLDTHDETEPVNTAVQNQLAATGDISVSFYRITNVRVSSAGKKAPTIHEYDKVPEKALKGSAVSLKTQLDPFERIAPVTWVEADHVDGDRPFAIIQFRYRSAAALRSLHILPPLQNSVSLEKGSASKLSMAKKARPLDDYHPGKEVMPVMKRQRAENDEDSEVKLVVERSAKRRCLPTNKDEIVVLE</sequence>
<dbReference type="AlphaFoldDB" id="M2TIA7"/>
<proteinExistence type="predicted"/>
<accession>M2TIA7</accession>
<name>M2TIA7_COCSN</name>
<dbReference type="InterPro" id="IPR057678">
    <property type="entry name" value="DUF7918"/>
</dbReference>
<evidence type="ECO:0000313" key="3">
    <source>
        <dbReference type="Proteomes" id="UP000016934"/>
    </source>
</evidence>
<feature type="domain" description="DUF7918" evidence="1">
    <location>
        <begin position="9"/>
        <end position="224"/>
    </location>
</feature>
<reference evidence="3" key="2">
    <citation type="journal article" date="2013" name="PLoS Genet.">
        <title>Comparative genome structure, secondary metabolite, and effector coding capacity across Cochliobolus pathogens.</title>
        <authorList>
            <person name="Condon B.J."/>
            <person name="Leng Y."/>
            <person name="Wu D."/>
            <person name="Bushley K.E."/>
            <person name="Ohm R.A."/>
            <person name="Otillar R."/>
            <person name="Martin J."/>
            <person name="Schackwitz W."/>
            <person name="Grimwood J."/>
            <person name="MohdZainudin N."/>
            <person name="Xue C."/>
            <person name="Wang R."/>
            <person name="Manning V.A."/>
            <person name="Dhillon B."/>
            <person name="Tu Z.J."/>
            <person name="Steffenson B.J."/>
            <person name="Salamov A."/>
            <person name="Sun H."/>
            <person name="Lowry S."/>
            <person name="LaButti K."/>
            <person name="Han J."/>
            <person name="Copeland A."/>
            <person name="Lindquist E."/>
            <person name="Barry K."/>
            <person name="Schmutz J."/>
            <person name="Baker S.E."/>
            <person name="Ciuffetti L.M."/>
            <person name="Grigoriev I.V."/>
            <person name="Zhong S."/>
            <person name="Turgeon B.G."/>
        </authorList>
    </citation>
    <scope>NUCLEOTIDE SEQUENCE [LARGE SCALE GENOMIC DNA]</scope>
    <source>
        <strain evidence="3">ND90Pr / ATCC 201652</strain>
    </source>
</reference>
<dbReference type="Proteomes" id="UP000016934">
    <property type="component" value="Unassembled WGS sequence"/>
</dbReference>
<dbReference type="HOGENOM" id="CLU_070614_1_1_1"/>
<dbReference type="OrthoDB" id="3364132at2759"/>
<keyword evidence="3" id="KW-1185">Reference proteome</keyword>
<dbReference type="GeneID" id="19133129"/>
<protein>
    <recommendedName>
        <fullName evidence="1">DUF7918 domain-containing protein</fullName>
    </recommendedName>
</protein>
<dbReference type="PANTHER" id="PTHR36223:SF1">
    <property type="entry name" value="TRANSCRIPTION ELONGATION FACTOR EAF N-TERMINAL DOMAIN-CONTAINING PROTEIN"/>
    <property type="match status" value="1"/>
</dbReference>
<dbReference type="STRING" id="665912.M2TIA7"/>